<name>A0ABX8S0W7_NOCIO</name>
<feature type="region of interest" description="Disordered" evidence="1">
    <location>
        <begin position="43"/>
        <end position="69"/>
    </location>
</feature>
<sequence>MLRDPHNFNRTWRDARGTLYKNVTQYTFRKAVATLIAETSDSKTAAKQLGHSREGITERHYIASPEQAPDSSAMLEEGFAWGPDAMFGAEFLVFSW</sequence>
<keyword evidence="3" id="KW-1185">Reference proteome</keyword>
<organism evidence="2 3">
    <name type="scientific">Nocardia iowensis</name>
    <dbReference type="NCBI Taxonomy" id="204891"/>
    <lineage>
        <taxon>Bacteria</taxon>
        <taxon>Bacillati</taxon>
        <taxon>Actinomycetota</taxon>
        <taxon>Actinomycetes</taxon>
        <taxon>Mycobacteriales</taxon>
        <taxon>Nocardiaceae</taxon>
        <taxon>Nocardia</taxon>
    </lineage>
</organism>
<accession>A0ABX8S0W7</accession>
<protein>
    <recommendedName>
        <fullName evidence="4">Tyr recombinase domain-containing protein</fullName>
    </recommendedName>
</protein>
<evidence type="ECO:0000313" key="3">
    <source>
        <dbReference type="Proteomes" id="UP000694257"/>
    </source>
</evidence>
<evidence type="ECO:0000256" key="1">
    <source>
        <dbReference type="SAM" id="MobiDB-lite"/>
    </source>
</evidence>
<dbReference type="EMBL" id="CP078145">
    <property type="protein sequence ID" value="QXN93451.1"/>
    <property type="molecule type" value="Genomic_DNA"/>
</dbReference>
<feature type="compositionally biased region" description="Basic and acidic residues" evidence="1">
    <location>
        <begin position="51"/>
        <end position="61"/>
    </location>
</feature>
<proteinExistence type="predicted"/>
<gene>
    <name evidence="2" type="ORF">KV110_10405</name>
</gene>
<evidence type="ECO:0008006" key="4">
    <source>
        <dbReference type="Google" id="ProtNLM"/>
    </source>
</evidence>
<reference evidence="2 3" key="1">
    <citation type="submission" date="2021-07" db="EMBL/GenBank/DDBJ databases">
        <title>Whole Genome Sequence of Nocardia Iowensis.</title>
        <authorList>
            <person name="Lamm A."/>
            <person name="Collins-Fairclough A.M."/>
            <person name="Bunk B."/>
            <person name="Sproer C."/>
        </authorList>
    </citation>
    <scope>NUCLEOTIDE SEQUENCE [LARGE SCALE GENOMIC DNA]</scope>
    <source>
        <strain evidence="2 3">NRRL 5646</strain>
    </source>
</reference>
<dbReference type="Proteomes" id="UP000694257">
    <property type="component" value="Chromosome"/>
</dbReference>
<dbReference type="RefSeq" id="WP_218475482.1">
    <property type="nucleotide sequence ID" value="NZ_BAABJN010000001.1"/>
</dbReference>
<evidence type="ECO:0000313" key="2">
    <source>
        <dbReference type="EMBL" id="QXN93451.1"/>
    </source>
</evidence>